<evidence type="ECO:0000313" key="5">
    <source>
        <dbReference type="EMBL" id="CAB5028415.1"/>
    </source>
</evidence>
<sequence>MSRIPPFLKWLASSIIAIGVLTGLFVLRGEGQAAPLPAELTAAPQPSQDVVEPAADINNLMVVLIDSQQHIVSVSILRQSEAGDKLGVVNVDPQTLIVPPGQGFVPISDAGLQGSFDGVDKAISGAIGIPIDGSIYLQRLALAGLIDGVGGITIESNNLYRVSEAGEPAKYVRLGTALLSGTDAAGYAMVKSKFETNDEFMVRTNLVLRAVFENLLGDDARVNEILSALGSLASSNVPTMSIAKLLVELREGNLWPSANISRIPIN</sequence>
<accession>A0A6J6YYR4</accession>
<reference evidence="3" key="1">
    <citation type="submission" date="2020-05" db="EMBL/GenBank/DDBJ databases">
        <authorList>
            <person name="Chiriac C."/>
            <person name="Salcher M."/>
            <person name="Ghai R."/>
            <person name="Kavagutti S V."/>
        </authorList>
    </citation>
    <scope>NUCLEOTIDE SEQUENCE</scope>
</reference>
<evidence type="ECO:0000313" key="4">
    <source>
        <dbReference type="EMBL" id="CAB4846755.1"/>
    </source>
</evidence>
<dbReference type="EMBL" id="CAFBPK010000030">
    <property type="protein sequence ID" value="CAB5028415.1"/>
    <property type="molecule type" value="Genomic_DNA"/>
</dbReference>
<evidence type="ECO:0000313" key="1">
    <source>
        <dbReference type="EMBL" id="CAB4345309.1"/>
    </source>
</evidence>
<organism evidence="3">
    <name type="scientific">freshwater metagenome</name>
    <dbReference type="NCBI Taxonomy" id="449393"/>
    <lineage>
        <taxon>unclassified sequences</taxon>
        <taxon>metagenomes</taxon>
        <taxon>ecological metagenomes</taxon>
    </lineage>
</organism>
<evidence type="ECO:0000313" key="2">
    <source>
        <dbReference type="EMBL" id="CAB4345697.1"/>
    </source>
</evidence>
<proteinExistence type="predicted"/>
<dbReference type="Gene3D" id="3.40.630.190">
    <property type="entry name" value="LCP protein"/>
    <property type="match status" value="1"/>
</dbReference>
<name>A0A6J6YYR4_9ZZZZ</name>
<dbReference type="EMBL" id="CAFAAO010000031">
    <property type="protein sequence ID" value="CAB4814740.1"/>
    <property type="molecule type" value="Genomic_DNA"/>
</dbReference>
<protein>
    <submittedName>
        <fullName evidence="3">Unannotated protein</fullName>
    </submittedName>
</protein>
<dbReference type="AlphaFoldDB" id="A0A6J6YYR4"/>
<evidence type="ECO:0000313" key="3">
    <source>
        <dbReference type="EMBL" id="CAB4814740.1"/>
    </source>
</evidence>
<gene>
    <name evidence="3" type="ORF">UFOPK3037_01581</name>
    <name evidence="4" type="ORF">UFOPK3278_00435</name>
    <name evidence="1" type="ORF">UFOPK3406_01485</name>
    <name evidence="2" type="ORF">UFOPK3925_01647</name>
    <name evidence="5" type="ORF">UFOPK4097_01414</name>
</gene>
<dbReference type="EMBL" id="CAESAD010000023">
    <property type="protein sequence ID" value="CAB4345697.1"/>
    <property type="molecule type" value="Genomic_DNA"/>
</dbReference>
<dbReference type="EMBL" id="CAESAI010000074">
    <property type="protein sequence ID" value="CAB4345309.1"/>
    <property type="molecule type" value="Genomic_DNA"/>
</dbReference>
<dbReference type="EMBL" id="CAFBIX010000010">
    <property type="protein sequence ID" value="CAB4846755.1"/>
    <property type="molecule type" value="Genomic_DNA"/>
</dbReference>